<accession>A0A1G7D0A0</accession>
<reference evidence="3" key="1">
    <citation type="submission" date="2016-10" db="EMBL/GenBank/DDBJ databases">
        <authorList>
            <person name="Varghese N."/>
            <person name="Submissions S."/>
        </authorList>
    </citation>
    <scope>NUCLEOTIDE SEQUENCE [LARGE SCALE GENOMIC DNA]</scope>
    <source>
        <strain evidence="3">DSM 8987</strain>
    </source>
</reference>
<evidence type="ECO:0000259" key="1">
    <source>
        <dbReference type="Pfam" id="PF07238"/>
    </source>
</evidence>
<dbReference type="GO" id="GO:0035438">
    <property type="term" value="F:cyclic-di-GMP binding"/>
    <property type="evidence" value="ECO:0007669"/>
    <property type="project" value="InterPro"/>
</dbReference>
<sequence>MADKRRKPRIRKRLRVLYGPQIPSKIGFTSDISETGLCVQTFLVYPPGSILLLELHLDERHVMRLEGRVHWARKVPPNLLRKVKYAGMGIKILNFLGSPQPYIDLCSPSVPTGQP</sequence>
<dbReference type="InterPro" id="IPR009875">
    <property type="entry name" value="PilZ_domain"/>
</dbReference>
<dbReference type="EMBL" id="FNAQ01000011">
    <property type="protein sequence ID" value="SDE44356.1"/>
    <property type="molecule type" value="Genomic_DNA"/>
</dbReference>
<gene>
    <name evidence="2" type="ORF">SAMN05661003_11141</name>
</gene>
<evidence type="ECO:0000313" key="2">
    <source>
        <dbReference type="EMBL" id="SDE44356.1"/>
    </source>
</evidence>
<dbReference type="Proteomes" id="UP000243205">
    <property type="component" value="Unassembled WGS sequence"/>
</dbReference>
<dbReference type="Pfam" id="PF07238">
    <property type="entry name" value="PilZ"/>
    <property type="match status" value="1"/>
</dbReference>
<evidence type="ECO:0000313" key="3">
    <source>
        <dbReference type="Proteomes" id="UP000243205"/>
    </source>
</evidence>
<feature type="domain" description="PilZ" evidence="1">
    <location>
        <begin position="3"/>
        <end position="76"/>
    </location>
</feature>
<proteinExistence type="predicted"/>
<dbReference type="STRING" id="57664.SAMN05661003_11141"/>
<dbReference type="RefSeq" id="WP_092079080.1">
    <property type="nucleotide sequence ID" value="NZ_FNAQ01000011.1"/>
</dbReference>
<dbReference type="Gene3D" id="2.40.10.220">
    <property type="entry name" value="predicted glycosyltransferase like domains"/>
    <property type="match status" value="1"/>
</dbReference>
<dbReference type="AlphaFoldDB" id="A0A1G7D0A0"/>
<dbReference type="OrthoDB" id="5387720at2"/>
<protein>
    <submittedName>
        <fullName evidence="2">PilZ domain-containing protein</fullName>
    </submittedName>
</protein>
<keyword evidence="3" id="KW-1185">Reference proteome</keyword>
<organism evidence="2 3">
    <name type="scientific">Desulfuromonas thiophila</name>
    <dbReference type="NCBI Taxonomy" id="57664"/>
    <lineage>
        <taxon>Bacteria</taxon>
        <taxon>Pseudomonadati</taxon>
        <taxon>Thermodesulfobacteriota</taxon>
        <taxon>Desulfuromonadia</taxon>
        <taxon>Desulfuromonadales</taxon>
        <taxon>Desulfuromonadaceae</taxon>
        <taxon>Desulfuromonas</taxon>
    </lineage>
</organism>
<name>A0A1G7D0A0_9BACT</name>